<dbReference type="EMBL" id="JBHSWB010000002">
    <property type="protein sequence ID" value="MFC6662698.1"/>
    <property type="molecule type" value="Genomic_DNA"/>
</dbReference>
<sequence length="203" mass="21939">MVVLETVCLTDHGVRMTQRLLSAALTMAERSALLDHAAEAVSEPEQNVGLVFEAEAHFTRRLVVGAQDRLGTDLVVIGIRPARQADYVRELAPALQALAALGEAEVTMTAWHTAGRYLDAGSLQALGLSETFAQTIHLVSLPYAPMTIQAQQAAELIRAEYDLPLKNLRATPEEPHGPTQDVGPCEEQKTGCPPDVVAPIRRT</sequence>
<reference evidence="3" key="1">
    <citation type="journal article" date="2019" name="Int. J. Syst. Evol. Microbiol.">
        <title>The Global Catalogue of Microorganisms (GCM) 10K type strain sequencing project: providing services to taxonomists for standard genome sequencing and annotation.</title>
        <authorList>
            <consortium name="The Broad Institute Genomics Platform"/>
            <consortium name="The Broad Institute Genome Sequencing Center for Infectious Disease"/>
            <person name="Wu L."/>
            <person name="Ma J."/>
        </authorList>
    </citation>
    <scope>NUCLEOTIDE SEQUENCE [LARGE SCALE GENOMIC DNA]</scope>
    <source>
        <strain evidence="3">CCUG 63830</strain>
    </source>
</reference>
<dbReference type="RefSeq" id="WP_224612425.1">
    <property type="nucleotide sequence ID" value="NZ_JAIQXV010000027.1"/>
</dbReference>
<organism evidence="2 3">
    <name type="scientific">Deinococcus multiflagellatus</name>
    <dbReference type="NCBI Taxonomy" id="1656887"/>
    <lineage>
        <taxon>Bacteria</taxon>
        <taxon>Thermotogati</taxon>
        <taxon>Deinococcota</taxon>
        <taxon>Deinococci</taxon>
        <taxon>Deinococcales</taxon>
        <taxon>Deinococcaceae</taxon>
        <taxon>Deinococcus</taxon>
    </lineage>
</organism>
<feature type="region of interest" description="Disordered" evidence="1">
    <location>
        <begin position="169"/>
        <end position="203"/>
    </location>
</feature>
<protein>
    <submittedName>
        <fullName evidence="2">Uncharacterized protein</fullName>
    </submittedName>
</protein>
<proteinExistence type="predicted"/>
<keyword evidence="3" id="KW-1185">Reference proteome</keyword>
<evidence type="ECO:0000313" key="3">
    <source>
        <dbReference type="Proteomes" id="UP001596317"/>
    </source>
</evidence>
<evidence type="ECO:0000313" key="2">
    <source>
        <dbReference type="EMBL" id="MFC6662698.1"/>
    </source>
</evidence>
<dbReference type="Proteomes" id="UP001596317">
    <property type="component" value="Unassembled WGS sequence"/>
</dbReference>
<name>A0ABW1ZQ10_9DEIO</name>
<evidence type="ECO:0000256" key="1">
    <source>
        <dbReference type="SAM" id="MobiDB-lite"/>
    </source>
</evidence>
<accession>A0ABW1ZQ10</accession>
<gene>
    <name evidence="2" type="ORF">ACFP90_21845</name>
</gene>
<comment type="caution">
    <text evidence="2">The sequence shown here is derived from an EMBL/GenBank/DDBJ whole genome shotgun (WGS) entry which is preliminary data.</text>
</comment>